<dbReference type="InterPro" id="IPR036873">
    <property type="entry name" value="Rhodanese-like_dom_sf"/>
</dbReference>
<dbReference type="GO" id="GO:0008330">
    <property type="term" value="F:protein tyrosine/threonine phosphatase activity"/>
    <property type="evidence" value="ECO:0007669"/>
    <property type="project" value="TreeGrafter"/>
</dbReference>
<dbReference type="SUPFAM" id="SSF52821">
    <property type="entry name" value="Rhodanese/Cell cycle control phosphatase"/>
    <property type="match status" value="1"/>
</dbReference>
<dbReference type="InterPro" id="IPR016130">
    <property type="entry name" value="Tyr_Pase_AS"/>
</dbReference>
<dbReference type="Gene3D" id="2.60.200.20">
    <property type="match status" value="1"/>
</dbReference>
<keyword evidence="3" id="KW-0378">Hydrolase</keyword>
<evidence type="ECO:0000256" key="5">
    <source>
        <dbReference type="SAM" id="MobiDB-lite"/>
    </source>
</evidence>
<dbReference type="GO" id="GO:0033550">
    <property type="term" value="F:MAP kinase tyrosine phosphatase activity"/>
    <property type="evidence" value="ECO:0007669"/>
    <property type="project" value="TreeGrafter"/>
</dbReference>
<feature type="domain" description="Tyrosine specific protein phosphatases" evidence="8">
    <location>
        <begin position="229"/>
        <end position="286"/>
    </location>
</feature>
<dbReference type="PROSITE" id="PS00383">
    <property type="entry name" value="TYR_PHOSPHATASE_1"/>
    <property type="match status" value="1"/>
</dbReference>
<evidence type="ECO:0000256" key="3">
    <source>
        <dbReference type="ARBA" id="ARBA00022801"/>
    </source>
</evidence>
<dbReference type="SUPFAM" id="SSF52799">
    <property type="entry name" value="(Phosphotyrosine protein) phosphatases II"/>
    <property type="match status" value="1"/>
</dbReference>
<dbReference type="InterPro" id="IPR029021">
    <property type="entry name" value="Prot-tyrosine_phosphatase-like"/>
</dbReference>
<dbReference type="EMBL" id="GBEZ01002945">
    <property type="protein sequence ID" value="JAC82152.1"/>
    <property type="molecule type" value="Transcribed_RNA"/>
</dbReference>
<evidence type="ECO:0000313" key="10">
    <source>
        <dbReference type="EMBL" id="JAC82152.1"/>
    </source>
</evidence>
<dbReference type="GO" id="GO:0017017">
    <property type="term" value="F:MAP kinase tyrosine/serine/threonine phosphatase activity"/>
    <property type="evidence" value="ECO:0007669"/>
    <property type="project" value="TreeGrafter"/>
</dbReference>
<dbReference type="EC" id="3.1.3.48" evidence="2"/>
<accession>A0A061QYL3</accession>
<keyword evidence="4" id="KW-0904">Protein phosphatase</keyword>
<evidence type="ECO:0000256" key="4">
    <source>
        <dbReference type="ARBA" id="ARBA00022912"/>
    </source>
</evidence>
<feature type="domain" description="FHA" evidence="6">
    <location>
        <begin position="410"/>
        <end position="460"/>
    </location>
</feature>
<evidence type="ECO:0000259" key="7">
    <source>
        <dbReference type="PROSITE" id="PS50054"/>
    </source>
</evidence>
<dbReference type="InterPro" id="IPR000340">
    <property type="entry name" value="Dual-sp_phosphatase_cat-dom"/>
</dbReference>
<dbReference type="AlphaFoldDB" id="A0A061QYL3"/>
<dbReference type="GO" id="GO:0005737">
    <property type="term" value="C:cytoplasm"/>
    <property type="evidence" value="ECO:0007669"/>
    <property type="project" value="TreeGrafter"/>
</dbReference>
<dbReference type="InterPro" id="IPR008984">
    <property type="entry name" value="SMAD_FHA_dom_sf"/>
</dbReference>
<organism evidence="9">
    <name type="scientific">Tetraselmis sp. GSL018</name>
    <dbReference type="NCBI Taxonomy" id="582737"/>
    <lineage>
        <taxon>Eukaryota</taxon>
        <taxon>Viridiplantae</taxon>
        <taxon>Chlorophyta</taxon>
        <taxon>core chlorophytes</taxon>
        <taxon>Chlorodendrophyceae</taxon>
        <taxon>Chlorodendrales</taxon>
        <taxon>Chlorodendraceae</taxon>
        <taxon>Tetraselmis</taxon>
    </lineage>
</organism>
<dbReference type="EMBL" id="GBEZ01023491">
    <property type="protein sequence ID" value="JAC63401.1"/>
    <property type="molecule type" value="Transcribed_RNA"/>
</dbReference>
<dbReference type="InterPro" id="IPR001763">
    <property type="entry name" value="Rhodanese-like_dom"/>
</dbReference>
<dbReference type="InterPro" id="IPR000387">
    <property type="entry name" value="Tyr_Pase_dom"/>
</dbReference>
<protein>
    <recommendedName>
        <fullName evidence="2">protein-tyrosine-phosphatase</fullName>
        <ecNumber evidence="2">3.1.3.48</ecNumber>
    </recommendedName>
</protein>
<dbReference type="Pfam" id="PF00782">
    <property type="entry name" value="DSPc"/>
    <property type="match status" value="1"/>
</dbReference>
<dbReference type="PANTHER" id="PTHR10159">
    <property type="entry name" value="DUAL SPECIFICITY PROTEIN PHOSPHATASE"/>
    <property type="match status" value="1"/>
</dbReference>
<evidence type="ECO:0000259" key="6">
    <source>
        <dbReference type="PROSITE" id="PS50006"/>
    </source>
</evidence>
<dbReference type="InterPro" id="IPR000253">
    <property type="entry name" value="FHA_dom"/>
</dbReference>
<dbReference type="PROSITE" id="PS50006">
    <property type="entry name" value="FHA_DOMAIN"/>
    <property type="match status" value="1"/>
</dbReference>
<dbReference type="PROSITE" id="PS50054">
    <property type="entry name" value="TYR_PHOSPHATASE_DUAL"/>
    <property type="match status" value="1"/>
</dbReference>
<name>A0A061QYL3_9CHLO</name>
<dbReference type="Pfam" id="PF00581">
    <property type="entry name" value="Rhodanese"/>
    <property type="match status" value="1"/>
</dbReference>
<dbReference type="Gene3D" id="3.40.250.10">
    <property type="entry name" value="Rhodanese-like domain"/>
    <property type="match status" value="1"/>
</dbReference>
<reference evidence="9" key="1">
    <citation type="submission" date="2014-05" db="EMBL/GenBank/DDBJ databases">
        <title>The transcriptome of the halophilic microalga Tetraselmis sp. GSL018 isolated from the Great Salt Lake, Utah.</title>
        <authorList>
            <person name="Jinkerson R.E."/>
            <person name="D'Adamo S."/>
            <person name="Posewitz M.C."/>
        </authorList>
    </citation>
    <scope>NUCLEOTIDE SEQUENCE</scope>
    <source>
        <strain evidence="9">GSL018</strain>
    </source>
</reference>
<evidence type="ECO:0000256" key="1">
    <source>
        <dbReference type="ARBA" id="ARBA00008601"/>
    </source>
</evidence>
<comment type="similarity">
    <text evidence="1">Belongs to the protein-tyrosine phosphatase family. Non-receptor class dual specificity subfamily.</text>
</comment>
<dbReference type="SUPFAM" id="SSF49879">
    <property type="entry name" value="SMAD/FHA domain"/>
    <property type="match status" value="1"/>
</dbReference>
<proteinExistence type="inferred from homology"/>
<dbReference type="SMART" id="SM00195">
    <property type="entry name" value="DSPc"/>
    <property type="match status" value="1"/>
</dbReference>
<feature type="region of interest" description="Disordered" evidence="5">
    <location>
        <begin position="326"/>
        <end position="377"/>
    </location>
</feature>
<dbReference type="PANTHER" id="PTHR10159:SF519">
    <property type="entry name" value="DUAL SPECIFICITY PROTEIN PHOSPHATASE MPK3"/>
    <property type="match status" value="1"/>
</dbReference>
<feature type="domain" description="Tyrosine-protein phosphatase" evidence="7">
    <location>
        <begin position="165"/>
        <end position="308"/>
    </location>
</feature>
<sequence>AGFRICCSYQFREENLTAPNVPLVGFPPSKMEVRSVGVEGAYRLYSTCKDEMRTWILDVRPLKEFKKGHLAQAYCIRLTSDQKALLDYSKNSYSIKWSNECWCGKPVFVYGDPDLKKDHPVIEYLRKDGQAHSISVFRGGLEAIGEHYPFLVTTSIKANMHKRPYPGELIHGVLYLGDWDHANDSCQLEDLRIGSILTIHNHPENLRPPHGVRHLKIEAPDVESFDISKHFSESYDFIEEARRRGHAALVHCGAGASRSAVLCIAYLMRKNLWPMQTALQHAVEQRSIVQPNPGFLRCLTALEAALGLSKGNASLRREFGAKIAGDKVEVKEKQPGEPRRHSDGGGEGRNEEGSGACSDRGLAGEHRRKRDRESEDDSVCSGEGVVLEVLKDGQCISTIEVPALRRNQRCMFGRAPTCDIKLEHLSVSRQHAQLTRDDAGMLFITDLSTSHGTNVDDKWLRANAPKQLHPGSLIRFGASTRVYRVAVSGTEAKHSRH</sequence>
<feature type="compositionally biased region" description="Basic and acidic residues" evidence="5">
    <location>
        <begin position="326"/>
        <end position="352"/>
    </location>
</feature>
<evidence type="ECO:0000259" key="8">
    <source>
        <dbReference type="PROSITE" id="PS50056"/>
    </source>
</evidence>
<dbReference type="Pfam" id="PF00498">
    <property type="entry name" value="FHA"/>
    <property type="match status" value="1"/>
</dbReference>
<evidence type="ECO:0000313" key="9">
    <source>
        <dbReference type="EMBL" id="JAC63401.1"/>
    </source>
</evidence>
<dbReference type="InterPro" id="IPR020422">
    <property type="entry name" value="TYR_PHOSPHATASE_DUAL_dom"/>
</dbReference>
<gene>
    <name evidence="9" type="primary">SSH</name>
    <name evidence="9" type="ORF">TSPGSL018_20778</name>
    <name evidence="10" type="ORF">TSPGSL018_6353</name>
</gene>
<dbReference type="PROSITE" id="PS50056">
    <property type="entry name" value="TYR_PHOSPHATASE_2"/>
    <property type="match status" value="1"/>
</dbReference>
<dbReference type="CDD" id="cd14498">
    <property type="entry name" value="DSP"/>
    <property type="match status" value="1"/>
</dbReference>
<dbReference type="Gene3D" id="3.90.190.10">
    <property type="entry name" value="Protein tyrosine phosphatase superfamily"/>
    <property type="match status" value="1"/>
</dbReference>
<feature type="non-terminal residue" evidence="9">
    <location>
        <position position="1"/>
    </location>
</feature>
<dbReference type="SMART" id="SM00240">
    <property type="entry name" value="FHA"/>
    <property type="match status" value="1"/>
</dbReference>
<dbReference type="GO" id="GO:0043409">
    <property type="term" value="P:negative regulation of MAPK cascade"/>
    <property type="evidence" value="ECO:0007669"/>
    <property type="project" value="TreeGrafter"/>
</dbReference>
<evidence type="ECO:0000256" key="2">
    <source>
        <dbReference type="ARBA" id="ARBA00013064"/>
    </source>
</evidence>